<feature type="domain" description="SGNH hydrolase-type esterase" evidence="1">
    <location>
        <begin position="11"/>
        <end position="163"/>
    </location>
</feature>
<comment type="caution">
    <text evidence="2">The sequence shown here is derived from an EMBL/GenBank/DDBJ whole genome shotgun (WGS) entry which is preliminary data.</text>
</comment>
<dbReference type="InterPro" id="IPR036514">
    <property type="entry name" value="SGNH_hydro_sf"/>
</dbReference>
<protein>
    <recommendedName>
        <fullName evidence="1">SGNH hydrolase-type esterase domain-containing protein</fullName>
    </recommendedName>
</protein>
<keyword evidence="3" id="KW-1185">Reference proteome</keyword>
<dbReference type="Proteomes" id="UP001501079">
    <property type="component" value="Unassembled WGS sequence"/>
</dbReference>
<gene>
    <name evidence="2" type="ORF">GCM10022287_35680</name>
</gene>
<organism evidence="2 3">
    <name type="scientific">Gryllotalpicola koreensis</name>
    <dbReference type="NCBI Taxonomy" id="993086"/>
    <lineage>
        <taxon>Bacteria</taxon>
        <taxon>Bacillati</taxon>
        <taxon>Actinomycetota</taxon>
        <taxon>Actinomycetes</taxon>
        <taxon>Micrococcales</taxon>
        <taxon>Microbacteriaceae</taxon>
        <taxon>Gryllotalpicola</taxon>
    </lineage>
</organism>
<dbReference type="InterPro" id="IPR051532">
    <property type="entry name" value="Ester_Hydrolysis_Enzymes"/>
</dbReference>
<sequence>MNMTEATVTAFVGDSLTEDGDWQALLPDQHVINFGVGGNTTHDLLDRIDEVVAAAPSTVVVEIGTNDFAWRIPLEEVASGIEEILRTLREKLPEARIVMQSILPRQPEYAHIVRSVNEHLERFVPTVPCSYVDLWPALADENGGLKAEFTTDGLHLTDAGYAAWFEALRPALAD</sequence>
<name>A0ABP8AB56_9MICO</name>
<evidence type="ECO:0000313" key="3">
    <source>
        <dbReference type="Proteomes" id="UP001501079"/>
    </source>
</evidence>
<dbReference type="SUPFAM" id="SSF52266">
    <property type="entry name" value="SGNH hydrolase"/>
    <property type="match status" value="1"/>
</dbReference>
<dbReference type="PANTHER" id="PTHR30383">
    <property type="entry name" value="THIOESTERASE 1/PROTEASE 1/LYSOPHOSPHOLIPASE L1"/>
    <property type="match status" value="1"/>
</dbReference>
<evidence type="ECO:0000313" key="2">
    <source>
        <dbReference type="EMBL" id="GAA4181035.1"/>
    </source>
</evidence>
<proteinExistence type="predicted"/>
<reference evidence="3" key="1">
    <citation type="journal article" date="2019" name="Int. J. Syst. Evol. Microbiol.">
        <title>The Global Catalogue of Microorganisms (GCM) 10K type strain sequencing project: providing services to taxonomists for standard genome sequencing and annotation.</title>
        <authorList>
            <consortium name="The Broad Institute Genomics Platform"/>
            <consortium name="The Broad Institute Genome Sequencing Center for Infectious Disease"/>
            <person name="Wu L."/>
            <person name="Ma J."/>
        </authorList>
    </citation>
    <scope>NUCLEOTIDE SEQUENCE [LARGE SCALE GENOMIC DNA]</scope>
    <source>
        <strain evidence="3">JCM 17591</strain>
    </source>
</reference>
<dbReference type="PANTHER" id="PTHR30383:SF5">
    <property type="entry name" value="SGNH HYDROLASE-TYPE ESTERASE DOMAIN-CONTAINING PROTEIN"/>
    <property type="match status" value="1"/>
</dbReference>
<dbReference type="InterPro" id="IPR013830">
    <property type="entry name" value="SGNH_hydro"/>
</dbReference>
<dbReference type="Gene3D" id="3.40.50.1110">
    <property type="entry name" value="SGNH hydrolase"/>
    <property type="match status" value="1"/>
</dbReference>
<accession>A0ABP8AB56</accession>
<evidence type="ECO:0000259" key="1">
    <source>
        <dbReference type="Pfam" id="PF13472"/>
    </source>
</evidence>
<dbReference type="EMBL" id="BAABBW010000006">
    <property type="protein sequence ID" value="GAA4181035.1"/>
    <property type="molecule type" value="Genomic_DNA"/>
</dbReference>
<dbReference type="Pfam" id="PF13472">
    <property type="entry name" value="Lipase_GDSL_2"/>
    <property type="match status" value="1"/>
</dbReference>